<dbReference type="NCBIfam" id="TIGR04101">
    <property type="entry name" value="CCGSCS"/>
    <property type="match status" value="1"/>
</dbReference>
<name>A0ABS6ZNV9_9GAMM</name>
<keyword evidence="3" id="KW-1185">Reference proteome</keyword>
<gene>
    <name evidence="2" type="ORF">KPL81_11375</name>
</gene>
<evidence type="ECO:0000256" key="1">
    <source>
        <dbReference type="SAM" id="MobiDB-lite"/>
    </source>
</evidence>
<sequence>MGLKNLFKKDKAEDKQAVQAFEPEATTTAAADTNSGETVSTEAKKKAKHGEPGVCCGSCSN</sequence>
<organism evidence="2 3">
    <name type="scientific">Billgrantia antri</name>
    <dbReference type="NCBI Taxonomy" id="2846777"/>
    <lineage>
        <taxon>Bacteria</taxon>
        <taxon>Pseudomonadati</taxon>
        <taxon>Pseudomonadota</taxon>
        <taxon>Gammaproteobacteria</taxon>
        <taxon>Oceanospirillales</taxon>
        <taxon>Halomonadaceae</taxon>
        <taxon>Billgrantia</taxon>
    </lineage>
</organism>
<reference evidence="2 3" key="1">
    <citation type="submission" date="2021-07" db="EMBL/GenBank/DDBJ databases">
        <authorList>
            <person name="So Y."/>
        </authorList>
    </citation>
    <scope>NUCLEOTIDE SEQUENCE [LARGE SCALE GENOMIC DNA]</scope>
    <source>
        <strain evidence="2 3">Y3S6</strain>
    </source>
</reference>
<accession>A0ABS6ZNV9</accession>
<proteinExistence type="predicted"/>
<feature type="compositionally biased region" description="Basic and acidic residues" evidence="1">
    <location>
        <begin position="7"/>
        <end position="16"/>
    </location>
</feature>
<dbReference type="InterPro" id="IPR026481">
    <property type="entry name" value="CCGSCS"/>
</dbReference>
<evidence type="ECO:0000313" key="3">
    <source>
        <dbReference type="Proteomes" id="UP000769617"/>
    </source>
</evidence>
<protein>
    <submittedName>
        <fullName evidence="2">CCGSCS motif protein</fullName>
    </submittedName>
</protein>
<feature type="region of interest" description="Disordered" evidence="1">
    <location>
        <begin position="1"/>
        <end position="52"/>
    </location>
</feature>
<dbReference type="RefSeq" id="WP_219792132.1">
    <property type="nucleotide sequence ID" value="NZ_JAHYCA010000003.1"/>
</dbReference>
<dbReference type="EMBL" id="JAHYCA010000003">
    <property type="protein sequence ID" value="MBW6391754.1"/>
    <property type="molecule type" value="Genomic_DNA"/>
</dbReference>
<evidence type="ECO:0000313" key="2">
    <source>
        <dbReference type="EMBL" id="MBW6391754.1"/>
    </source>
</evidence>
<dbReference type="Proteomes" id="UP000769617">
    <property type="component" value="Unassembled WGS sequence"/>
</dbReference>
<comment type="caution">
    <text evidence="2">The sequence shown here is derived from an EMBL/GenBank/DDBJ whole genome shotgun (WGS) entry which is preliminary data.</text>
</comment>